<organism evidence="2">
    <name type="scientific">Anguilla anguilla</name>
    <name type="common">European freshwater eel</name>
    <name type="synonym">Muraena anguilla</name>
    <dbReference type="NCBI Taxonomy" id="7936"/>
    <lineage>
        <taxon>Eukaryota</taxon>
        <taxon>Metazoa</taxon>
        <taxon>Chordata</taxon>
        <taxon>Craniata</taxon>
        <taxon>Vertebrata</taxon>
        <taxon>Euteleostomi</taxon>
        <taxon>Actinopterygii</taxon>
        <taxon>Neopterygii</taxon>
        <taxon>Teleostei</taxon>
        <taxon>Anguilliformes</taxon>
        <taxon>Anguillidae</taxon>
        <taxon>Anguilla</taxon>
    </lineage>
</organism>
<protein>
    <submittedName>
        <fullName evidence="2">Uncharacterized protein</fullName>
    </submittedName>
</protein>
<reference evidence="2" key="2">
    <citation type="journal article" date="2015" name="Fish Shellfish Immunol.">
        <title>Early steps in the European eel (Anguilla anguilla)-Vibrio vulnificus interaction in the gills: Role of the RtxA13 toxin.</title>
        <authorList>
            <person name="Callol A."/>
            <person name="Pajuelo D."/>
            <person name="Ebbesson L."/>
            <person name="Teles M."/>
            <person name="MacKenzie S."/>
            <person name="Amaro C."/>
        </authorList>
    </citation>
    <scope>NUCLEOTIDE SEQUENCE</scope>
</reference>
<sequence length="40" mass="4524">MCAENVSTKAPISKRTRESTRERNRSLAENAGKFQRCAEP</sequence>
<feature type="region of interest" description="Disordered" evidence="1">
    <location>
        <begin position="1"/>
        <end position="40"/>
    </location>
</feature>
<proteinExistence type="predicted"/>
<dbReference type="EMBL" id="GBXM01028058">
    <property type="protein sequence ID" value="JAH80519.1"/>
    <property type="molecule type" value="Transcribed_RNA"/>
</dbReference>
<accession>A0A0E9VQW8</accession>
<dbReference type="AlphaFoldDB" id="A0A0E9VQW8"/>
<evidence type="ECO:0000256" key="1">
    <source>
        <dbReference type="SAM" id="MobiDB-lite"/>
    </source>
</evidence>
<feature type="compositionally biased region" description="Polar residues" evidence="1">
    <location>
        <begin position="1"/>
        <end position="10"/>
    </location>
</feature>
<name>A0A0E9VQW8_ANGAN</name>
<feature type="compositionally biased region" description="Basic and acidic residues" evidence="1">
    <location>
        <begin position="15"/>
        <end position="26"/>
    </location>
</feature>
<reference evidence="2" key="1">
    <citation type="submission" date="2014-11" db="EMBL/GenBank/DDBJ databases">
        <authorList>
            <person name="Amaro Gonzalez C."/>
        </authorList>
    </citation>
    <scope>NUCLEOTIDE SEQUENCE</scope>
</reference>
<evidence type="ECO:0000313" key="2">
    <source>
        <dbReference type="EMBL" id="JAH80519.1"/>
    </source>
</evidence>